<proteinExistence type="predicted"/>
<protein>
    <submittedName>
        <fullName evidence="2">Uncharacterized protein</fullName>
    </submittedName>
</protein>
<comment type="caution">
    <text evidence="2">The sequence shown here is derived from an EMBL/GenBank/DDBJ whole genome shotgun (WGS) entry which is preliminary data.</text>
</comment>
<gene>
    <name evidence="2" type="ORF">EYF80_029042</name>
</gene>
<name>A0A4Z2H4C3_9TELE</name>
<dbReference type="AlphaFoldDB" id="A0A4Z2H4C3"/>
<keyword evidence="3" id="KW-1185">Reference proteome</keyword>
<evidence type="ECO:0000313" key="3">
    <source>
        <dbReference type="Proteomes" id="UP000314294"/>
    </source>
</evidence>
<evidence type="ECO:0000256" key="1">
    <source>
        <dbReference type="SAM" id="MobiDB-lite"/>
    </source>
</evidence>
<organism evidence="2 3">
    <name type="scientific">Liparis tanakae</name>
    <name type="common">Tanaka's snailfish</name>
    <dbReference type="NCBI Taxonomy" id="230148"/>
    <lineage>
        <taxon>Eukaryota</taxon>
        <taxon>Metazoa</taxon>
        <taxon>Chordata</taxon>
        <taxon>Craniata</taxon>
        <taxon>Vertebrata</taxon>
        <taxon>Euteleostomi</taxon>
        <taxon>Actinopterygii</taxon>
        <taxon>Neopterygii</taxon>
        <taxon>Teleostei</taxon>
        <taxon>Neoteleostei</taxon>
        <taxon>Acanthomorphata</taxon>
        <taxon>Eupercaria</taxon>
        <taxon>Perciformes</taxon>
        <taxon>Cottioidei</taxon>
        <taxon>Cottales</taxon>
        <taxon>Liparidae</taxon>
        <taxon>Liparis</taxon>
    </lineage>
</organism>
<evidence type="ECO:0000313" key="2">
    <source>
        <dbReference type="EMBL" id="TNN60698.1"/>
    </source>
</evidence>
<dbReference type="EMBL" id="SRLO01000329">
    <property type="protein sequence ID" value="TNN60698.1"/>
    <property type="molecule type" value="Genomic_DNA"/>
</dbReference>
<reference evidence="2 3" key="1">
    <citation type="submission" date="2019-03" db="EMBL/GenBank/DDBJ databases">
        <title>First draft genome of Liparis tanakae, snailfish: a comprehensive survey of snailfish specific genes.</title>
        <authorList>
            <person name="Kim W."/>
            <person name="Song I."/>
            <person name="Jeong J.-H."/>
            <person name="Kim D."/>
            <person name="Kim S."/>
            <person name="Ryu S."/>
            <person name="Song J.Y."/>
            <person name="Lee S.K."/>
        </authorList>
    </citation>
    <scope>NUCLEOTIDE SEQUENCE [LARGE SCALE GENOMIC DNA]</scope>
    <source>
        <tissue evidence="2">Muscle</tissue>
    </source>
</reference>
<accession>A0A4Z2H4C3</accession>
<feature type="compositionally biased region" description="Polar residues" evidence="1">
    <location>
        <begin position="79"/>
        <end position="90"/>
    </location>
</feature>
<dbReference type="Proteomes" id="UP000314294">
    <property type="component" value="Unassembled WGS sequence"/>
</dbReference>
<sequence length="168" mass="17370">MEGGGGGGGGVGWDKVVVVVGLRDSQALTVCSGDEAFTVTRRLCAAAQAMVGCHLHLVVKTRRARQDFGGPERIPSPPNASTVTPRSSQCGAPAWRRRRPRRLSVRWAPCGGQEANATCVSSQARVQDSSVRTRGAAAGRAELGAGGVDEAGLRGRSVAATSVRLCCS</sequence>
<feature type="region of interest" description="Disordered" evidence="1">
    <location>
        <begin position="68"/>
        <end position="95"/>
    </location>
</feature>